<comment type="similarity">
    <text evidence="1">Belongs to the small GTPase superfamily. Rab family.</text>
</comment>
<keyword evidence="2" id="KW-0547">Nucleotide-binding</keyword>
<dbReference type="InterPro" id="IPR027417">
    <property type="entry name" value="P-loop_NTPase"/>
</dbReference>
<accession>A0A0A9C8M2</accession>
<dbReference type="EMBL" id="GBRH01227077">
    <property type="protein sequence ID" value="JAD70818.1"/>
    <property type="molecule type" value="Transcribed_RNA"/>
</dbReference>
<reference evidence="4" key="2">
    <citation type="journal article" date="2015" name="Data Brief">
        <title>Shoot transcriptome of the giant reed, Arundo donax.</title>
        <authorList>
            <person name="Barrero R.A."/>
            <person name="Guerrero F.D."/>
            <person name="Moolhuijzen P."/>
            <person name="Goolsby J.A."/>
            <person name="Tidwell J."/>
            <person name="Bellgard S.E."/>
            <person name="Bellgard M.I."/>
        </authorList>
    </citation>
    <scope>NUCLEOTIDE SEQUENCE</scope>
    <source>
        <tissue evidence="4">Shoot tissue taken approximately 20 cm above the soil surface</tissue>
    </source>
</reference>
<sequence length="67" mass="7532">MDESNWAVPTAKGQALADEYGIKFFETSAKTNLNVEQVFFSIGRDIKQRLSETDSKPEVGSYRGLFL</sequence>
<reference evidence="4" key="1">
    <citation type="submission" date="2014-09" db="EMBL/GenBank/DDBJ databases">
        <authorList>
            <person name="Magalhaes I.L.F."/>
            <person name="Oliveira U."/>
            <person name="Santos F.R."/>
            <person name="Vidigal T.H.D.A."/>
            <person name="Brescovit A.D."/>
            <person name="Santos A.J."/>
        </authorList>
    </citation>
    <scope>NUCLEOTIDE SEQUENCE</scope>
    <source>
        <tissue evidence="4">Shoot tissue taken approximately 20 cm above the soil surface</tissue>
    </source>
</reference>
<dbReference type="PANTHER" id="PTHR47980">
    <property type="entry name" value="LD44762P"/>
    <property type="match status" value="1"/>
</dbReference>
<proteinExistence type="inferred from homology"/>
<dbReference type="AlphaFoldDB" id="A0A0A9C8M2"/>
<dbReference type="SUPFAM" id="SSF52540">
    <property type="entry name" value="P-loop containing nucleoside triphosphate hydrolases"/>
    <property type="match status" value="1"/>
</dbReference>
<dbReference type="PROSITE" id="PS51421">
    <property type="entry name" value="RAS"/>
    <property type="match status" value="1"/>
</dbReference>
<dbReference type="PROSITE" id="PS51419">
    <property type="entry name" value="RAB"/>
    <property type="match status" value="1"/>
</dbReference>
<dbReference type="GO" id="GO:0003924">
    <property type="term" value="F:GTPase activity"/>
    <property type="evidence" value="ECO:0007669"/>
    <property type="project" value="InterPro"/>
</dbReference>
<keyword evidence="3" id="KW-0342">GTP-binding</keyword>
<evidence type="ECO:0000256" key="3">
    <source>
        <dbReference type="ARBA" id="ARBA00023134"/>
    </source>
</evidence>
<dbReference type="Pfam" id="PF00071">
    <property type="entry name" value="Ras"/>
    <property type="match status" value="1"/>
</dbReference>
<dbReference type="InterPro" id="IPR001806">
    <property type="entry name" value="Small_GTPase"/>
</dbReference>
<dbReference type="Gene3D" id="3.40.50.300">
    <property type="entry name" value="P-loop containing nucleotide triphosphate hydrolases"/>
    <property type="match status" value="1"/>
</dbReference>
<dbReference type="GO" id="GO:0005525">
    <property type="term" value="F:GTP binding"/>
    <property type="evidence" value="ECO:0007669"/>
    <property type="project" value="UniProtKB-KW"/>
</dbReference>
<protein>
    <submittedName>
        <fullName evidence="4">Uncharacterized protein</fullName>
    </submittedName>
</protein>
<evidence type="ECO:0000313" key="4">
    <source>
        <dbReference type="EMBL" id="JAD70818.1"/>
    </source>
</evidence>
<evidence type="ECO:0000256" key="1">
    <source>
        <dbReference type="ARBA" id="ARBA00006270"/>
    </source>
</evidence>
<organism evidence="4">
    <name type="scientific">Arundo donax</name>
    <name type="common">Giant reed</name>
    <name type="synonym">Donax arundinaceus</name>
    <dbReference type="NCBI Taxonomy" id="35708"/>
    <lineage>
        <taxon>Eukaryota</taxon>
        <taxon>Viridiplantae</taxon>
        <taxon>Streptophyta</taxon>
        <taxon>Embryophyta</taxon>
        <taxon>Tracheophyta</taxon>
        <taxon>Spermatophyta</taxon>
        <taxon>Magnoliopsida</taxon>
        <taxon>Liliopsida</taxon>
        <taxon>Poales</taxon>
        <taxon>Poaceae</taxon>
        <taxon>PACMAD clade</taxon>
        <taxon>Arundinoideae</taxon>
        <taxon>Arundineae</taxon>
        <taxon>Arundo</taxon>
    </lineage>
</organism>
<name>A0A0A9C8M2_ARUDO</name>
<dbReference type="InterPro" id="IPR050305">
    <property type="entry name" value="Small_GTPase_Rab"/>
</dbReference>
<evidence type="ECO:0000256" key="2">
    <source>
        <dbReference type="ARBA" id="ARBA00022741"/>
    </source>
</evidence>